<name>A0A0E9NDU5_SAICN</name>
<protein>
    <recommendedName>
        <fullName evidence="4">Yeast cell wall synthesis Kre9/Knh1-like N-terminal domain-containing protein</fullName>
    </recommendedName>
</protein>
<dbReference type="STRING" id="698492.A0A0E9NDU5"/>
<reference evidence="5 6" key="3">
    <citation type="journal article" date="2015" name="Genome Announc.">
        <title>Draft Genome Sequence of the Archiascomycetous Yeast Saitoella complicata.</title>
        <authorList>
            <person name="Yamauchi K."/>
            <person name="Kondo S."/>
            <person name="Hamamoto M."/>
            <person name="Takahashi Y."/>
            <person name="Ogura Y."/>
            <person name="Hayashi T."/>
            <person name="Nishida H."/>
        </authorList>
    </citation>
    <scope>NUCLEOTIDE SEQUENCE [LARGE SCALE GENOMIC DNA]</scope>
    <source>
        <strain evidence="5 6">NRRL Y-17804</strain>
    </source>
</reference>
<organism evidence="5 6">
    <name type="scientific">Saitoella complicata (strain BCRC 22490 / CBS 7301 / JCM 7358 / NBRC 10748 / NRRL Y-17804)</name>
    <dbReference type="NCBI Taxonomy" id="698492"/>
    <lineage>
        <taxon>Eukaryota</taxon>
        <taxon>Fungi</taxon>
        <taxon>Dikarya</taxon>
        <taxon>Ascomycota</taxon>
        <taxon>Taphrinomycotina</taxon>
        <taxon>Taphrinomycotina incertae sedis</taxon>
        <taxon>Saitoella</taxon>
    </lineage>
</organism>
<dbReference type="OMA" id="NTGTYGW"/>
<dbReference type="Proteomes" id="UP000033140">
    <property type="component" value="Unassembled WGS sequence"/>
</dbReference>
<dbReference type="InterPro" id="IPR052982">
    <property type="entry name" value="SRP1/TIP1-like"/>
</dbReference>
<evidence type="ECO:0000313" key="5">
    <source>
        <dbReference type="EMBL" id="GAO47580.1"/>
    </source>
</evidence>
<dbReference type="RefSeq" id="XP_019023506.1">
    <property type="nucleotide sequence ID" value="XM_019166184.1"/>
</dbReference>
<evidence type="ECO:0000256" key="2">
    <source>
        <dbReference type="SAM" id="MobiDB-lite"/>
    </source>
</evidence>
<feature type="region of interest" description="Disordered" evidence="2">
    <location>
        <begin position="181"/>
        <end position="203"/>
    </location>
</feature>
<evidence type="ECO:0000259" key="4">
    <source>
        <dbReference type="Pfam" id="PF10342"/>
    </source>
</evidence>
<evidence type="ECO:0000256" key="1">
    <source>
        <dbReference type="ARBA" id="ARBA00022729"/>
    </source>
</evidence>
<reference evidence="5 6" key="1">
    <citation type="journal article" date="2011" name="J. Gen. Appl. Microbiol.">
        <title>Draft genome sequencing of the enigmatic yeast Saitoella complicata.</title>
        <authorList>
            <person name="Nishida H."/>
            <person name="Hamamoto M."/>
            <person name="Sugiyama J."/>
        </authorList>
    </citation>
    <scope>NUCLEOTIDE SEQUENCE [LARGE SCALE GENOMIC DNA]</scope>
    <source>
        <strain evidence="5 6">NRRL Y-17804</strain>
    </source>
</reference>
<proteinExistence type="predicted"/>
<evidence type="ECO:0000256" key="3">
    <source>
        <dbReference type="SAM" id="SignalP"/>
    </source>
</evidence>
<sequence length="240" mass="24047">MLFQCSALFAAAAALLAKTVLAQENAILAPNAGSGIVAGQDFLIRWSPTTTSSITLTLRKGDPNNFDTIGTIASGLNNNGSYTWAVRDTLTSGDDYAVQITDDTDESTNYSHLFSIVSGSVSSSAAVSASAASSSAAPASSVTTTVAAASVNATSPSTTMAMSTITAPVAVNSTIASSTMWSRSNSSTSTKPTSSAVGTGNFTTSSNGTGVATGLPIASSETKLCVGFLAVMGAMAMVMF</sequence>
<keyword evidence="1 3" id="KW-0732">Signal</keyword>
<dbReference type="AlphaFoldDB" id="A0A0E9NDU5"/>
<feature type="chain" id="PRO_5002430434" description="Yeast cell wall synthesis Kre9/Knh1-like N-terminal domain-containing protein" evidence="3">
    <location>
        <begin position="23"/>
        <end position="240"/>
    </location>
</feature>
<comment type="caution">
    <text evidence="5">The sequence shown here is derived from an EMBL/GenBank/DDBJ whole genome shotgun (WGS) entry which is preliminary data.</text>
</comment>
<dbReference type="PANTHER" id="PTHR40633:SF1">
    <property type="entry name" value="GPI ANCHORED SERINE-THREONINE RICH PROTEIN (AFU_ORTHOLOGUE AFUA_1G03630)"/>
    <property type="match status" value="1"/>
</dbReference>
<dbReference type="PANTHER" id="PTHR40633">
    <property type="entry name" value="MATRIX PROTEIN, PUTATIVE (AFU_ORTHOLOGUE AFUA_8G05410)-RELATED"/>
    <property type="match status" value="1"/>
</dbReference>
<dbReference type="InterPro" id="IPR018466">
    <property type="entry name" value="Kre9/Knh1-like_N"/>
</dbReference>
<gene>
    <name evidence="5" type="ORF">G7K_1782-t1</name>
</gene>
<feature type="domain" description="Yeast cell wall synthesis Kre9/Knh1-like N-terminal" evidence="4">
    <location>
        <begin position="30"/>
        <end position="116"/>
    </location>
</feature>
<evidence type="ECO:0000313" key="6">
    <source>
        <dbReference type="Proteomes" id="UP000033140"/>
    </source>
</evidence>
<keyword evidence="6" id="KW-1185">Reference proteome</keyword>
<feature type="signal peptide" evidence="3">
    <location>
        <begin position="1"/>
        <end position="22"/>
    </location>
</feature>
<accession>A0A0E9NDU5</accession>
<dbReference type="OrthoDB" id="4094614at2759"/>
<dbReference type="Pfam" id="PF10342">
    <property type="entry name" value="Kre9_KNH"/>
    <property type="match status" value="1"/>
</dbReference>
<reference evidence="5 6" key="2">
    <citation type="journal article" date="2014" name="J. Gen. Appl. Microbiol.">
        <title>The early diverging ascomycetous budding yeast Saitoella complicata has three histone deacetylases belonging to the Clr6, Hos2, and Rpd3 lineages.</title>
        <authorList>
            <person name="Nishida H."/>
            <person name="Matsumoto T."/>
            <person name="Kondo S."/>
            <person name="Hamamoto M."/>
            <person name="Yoshikawa H."/>
        </authorList>
    </citation>
    <scope>NUCLEOTIDE SEQUENCE [LARGE SCALE GENOMIC DNA]</scope>
    <source>
        <strain evidence="5 6">NRRL Y-17804</strain>
    </source>
</reference>
<dbReference type="EMBL" id="BACD03000010">
    <property type="protein sequence ID" value="GAO47580.1"/>
    <property type="molecule type" value="Genomic_DNA"/>
</dbReference>